<evidence type="ECO:0000313" key="1">
    <source>
        <dbReference type="EMBL" id="MBN2909432.1"/>
    </source>
</evidence>
<dbReference type="Proteomes" id="UP001177120">
    <property type="component" value="Unassembled WGS sequence"/>
</dbReference>
<dbReference type="Pfam" id="PF10628">
    <property type="entry name" value="CotE"/>
    <property type="match status" value="1"/>
</dbReference>
<dbReference type="EMBL" id="JAFHAP010000008">
    <property type="protein sequence ID" value="MBN2909432.1"/>
    <property type="molecule type" value="Genomic_DNA"/>
</dbReference>
<organism evidence="1 2">
    <name type="scientific">Polycladomyces zharkentensis</name>
    <dbReference type="NCBI Taxonomy" id="2807616"/>
    <lineage>
        <taxon>Bacteria</taxon>
        <taxon>Bacillati</taxon>
        <taxon>Bacillota</taxon>
        <taxon>Bacilli</taxon>
        <taxon>Bacillales</taxon>
        <taxon>Thermoactinomycetaceae</taxon>
        <taxon>Polycladomyces</taxon>
    </lineage>
</organism>
<keyword evidence="2" id="KW-1185">Reference proteome</keyword>
<keyword evidence="1" id="KW-0167">Capsid protein</keyword>
<comment type="caution">
    <text evidence="1">The sequence shown here is derived from an EMBL/GenBank/DDBJ whole genome shotgun (WGS) entry which is preliminary data.</text>
</comment>
<accession>A0ABS2WIT3</accession>
<keyword evidence="1" id="KW-0946">Virion</keyword>
<dbReference type="RefSeq" id="WP_205494538.1">
    <property type="nucleotide sequence ID" value="NZ_JAFHAP010000008.1"/>
</dbReference>
<dbReference type="InterPro" id="IPR018901">
    <property type="entry name" value="Spore_coat_CotE"/>
</dbReference>
<gene>
    <name evidence="1" type="ORF">JQC72_07820</name>
</gene>
<proteinExistence type="predicted"/>
<protein>
    <submittedName>
        <fullName evidence="1">Outer spore coat protein CotE</fullName>
    </submittedName>
</protein>
<reference evidence="1" key="1">
    <citation type="journal article" date="2024" name="Int. J. Syst. Evol. Microbiol.">
        <title>Polycladomyces zharkentensis sp. nov., a novel thermophilic cellulose- and starch-degrading member of the Bacillota from a geothermal aquifer in Kazakhstan.</title>
        <authorList>
            <person name="Mashzhan A."/>
            <person name="Kistaubayeva A."/>
            <person name="Javier-Lopez R."/>
            <person name="Bissenova U."/>
            <person name="Bissenbay A."/>
            <person name="Birkeland N.K."/>
        </authorList>
    </citation>
    <scope>NUCLEOTIDE SEQUENCE</scope>
    <source>
        <strain evidence="1">ZKZ2T</strain>
    </source>
</reference>
<sequence>MAKTDRDVQYRQIITKAICGRGRKFSQATHTIHPPDNISNILGAWIINHSYEAHRVGEVVEVMGNYDINIWYATKGNTKTDVAKETVRYVDQVPLSFYDRNLREDTISVNAVSTQSPNCIEATIASSGDAVLVRVEREFLVEVTGETKICVACYPHDYEDLDDKAYEPSSLEADVQDFDDLDPDLVIDDLD</sequence>
<name>A0ABS2WIT3_9BACL</name>
<evidence type="ECO:0000313" key="2">
    <source>
        <dbReference type="Proteomes" id="UP001177120"/>
    </source>
</evidence>